<evidence type="ECO:0000313" key="1">
    <source>
        <dbReference type="EMBL" id="JAP07559.1"/>
    </source>
</evidence>
<dbReference type="EMBL" id="GEDG01038498">
    <property type="protein sequence ID" value="JAP07559.1"/>
    <property type="molecule type" value="Transcribed_RNA"/>
</dbReference>
<sequence>MRKRRRIEKIGSKAHSLYKNCILLLLDLSLFSHYVYNSVSFRTGGKIRPKAQRKNIHLMLE</sequence>
<accession>A0A0V0GIJ0</accession>
<name>A0A0V0GIJ0_SOLCH</name>
<organism evidence="1">
    <name type="scientific">Solanum chacoense</name>
    <name type="common">Chaco potato</name>
    <dbReference type="NCBI Taxonomy" id="4108"/>
    <lineage>
        <taxon>Eukaryota</taxon>
        <taxon>Viridiplantae</taxon>
        <taxon>Streptophyta</taxon>
        <taxon>Embryophyta</taxon>
        <taxon>Tracheophyta</taxon>
        <taxon>Spermatophyta</taxon>
        <taxon>Magnoliopsida</taxon>
        <taxon>eudicotyledons</taxon>
        <taxon>Gunneridae</taxon>
        <taxon>Pentapetalae</taxon>
        <taxon>asterids</taxon>
        <taxon>lamiids</taxon>
        <taxon>Solanales</taxon>
        <taxon>Solanaceae</taxon>
        <taxon>Solanoideae</taxon>
        <taxon>Solaneae</taxon>
        <taxon>Solanum</taxon>
    </lineage>
</organism>
<proteinExistence type="predicted"/>
<protein>
    <submittedName>
        <fullName evidence="1">Putative ovule protein</fullName>
    </submittedName>
</protein>
<dbReference type="AlphaFoldDB" id="A0A0V0GIJ0"/>
<reference evidence="1" key="1">
    <citation type="submission" date="2015-12" db="EMBL/GenBank/DDBJ databases">
        <title>Gene expression during late stages of embryo sac development: a critical building block for successful pollen-pistil interactions.</title>
        <authorList>
            <person name="Liu Y."/>
            <person name="Joly V."/>
            <person name="Sabar M."/>
            <person name="Matton D.P."/>
        </authorList>
    </citation>
    <scope>NUCLEOTIDE SEQUENCE</scope>
</reference>